<keyword evidence="1" id="KW-0472">Membrane</keyword>
<evidence type="ECO:0000256" key="1">
    <source>
        <dbReference type="SAM" id="Phobius"/>
    </source>
</evidence>
<accession>A0A074LK49</accession>
<sequence length="60" mass="7014">MYFSFVYNLFFKVIICPIPAVGLESYNEWIKLSHCLMFSTGVTHLFIFFFPWSDGTSHAL</sequence>
<keyword evidence="1" id="KW-0812">Transmembrane</keyword>
<keyword evidence="3" id="KW-1185">Reference proteome</keyword>
<dbReference type="EMBL" id="JMIH01000016">
    <property type="protein sequence ID" value="KEO74172.1"/>
    <property type="molecule type" value="Genomic_DNA"/>
</dbReference>
<name>A0A074LK49_9BACT</name>
<keyword evidence="1" id="KW-1133">Transmembrane helix</keyword>
<feature type="transmembrane region" description="Helical" evidence="1">
    <location>
        <begin position="35"/>
        <end position="52"/>
    </location>
</feature>
<proteinExistence type="predicted"/>
<evidence type="ECO:0000313" key="2">
    <source>
        <dbReference type="EMBL" id="KEO74172.1"/>
    </source>
</evidence>
<feature type="transmembrane region" description="Helical" evidence="1">
    <location>
        <begin position="6"/>
        <end position="23"/>
    </location>
</feature>
<dbReference type="Proteomes" id="UP000027821">
    <property type="component" value="Unassembled WGS sequence"/>
</dbReference>
<protein>
    <submittedName>
        <fullName evidence="2">Uncharacterized protein</fullName>
    </submittedName>
</protein>
<dbReference type="AlphaFoldDB" id="A0A074LK49"/>
<reference evidence="2 3" key="1">
    <citation type="submission" date="2014-04" db="EMBL/GenBank/DDBJ databases">
        <title>Characterization and application of a salt tolerant electro-active bacterium.</title>
        <authorList>
            <person name="Yang L."/>
            <person name="Wei S."/>
            <person name="Tay Q.X.M."/>
        </authorList>
    </citation>
    <scope>NUCLEOTIDE SEQUENCE [LARGE SCALE GENOMIC DNA]</scope>
    <source>
        <strain evidence="2 3">LY1</strain>
    </source>
</reference>
<organism evidence="2 3">
    <name type="scientific">Anditalea andensis</name>
    <dbReference type="NCBI Taxonomy" id="1048983"/>
    <lineage>
        <taxon>Bacteria</taxon>
        <taxon>Pseudomonadati</taxon>
        <taxon>Bacteroidota</taxon>
        <taxon>Cytophagia</taxon>
        <taxon>Cytophagales</taxon>
        <taxon>Cytophagaceae</taxon>
        <taxon>Anditalea</taxon>
    </lineage>
</organism>
<evidence type="ECO:0000313" key="3">
    <source>
        <dbReference type="Proteomes" id="UP000027821"/>
    </source>
</evidence>
<comment type="caution">
    <text evidence="2">The sequence shown here is derived from an EMBL/GenBank/DDBJ whole genome shotgun (WGS) entry which is preliminary data.</text>
</comment>
<gene>
    <name evidence="2" type="ORF">EL17_08515</name>
</gene>